<dbReference type="KEGG" id="nah:F5544_30520"/>
<dbReference type="EMBL" id="CP046172">
    <property type="protein sequence ID" value="QIS13947.1"/>
    <property type="molecule type" value="Genomic_DNA"/>
</dbReference>
<sequence>MGITAAHDLLRQHACGLAGPSTVLGLVTVAARPGRLQSDIRRYRSVVAGLVEHSWRVNWHNEWLVTPIKDLPEWNPDSSTRQRSSHTEAFIPGDVVRLGTELDAAVRDAVAASGACADPEGGFDIAS</sequence>
<evidence type="ECO:0000313" key="1">
    <source>
        <dbReference type="EMBL" id="QIS13947.1"/>
    </source>
</evidence>
<gene>
    <name evidence="1" type="ORF">F5544_30520</name>
</gene>
<reference evidence="1 2" key="1">
    <citation type="journal article" date="2019" name="ACS Chem. Biol.">
        <title>Identification and Mobilization of a Cryptic Antibiotic Biosynthesis Gene Locus from a Human-Pathogenic Nocardia Isolate.</title>
        <authorList>
            <person name="Herisse M."/>
            <person name="Ishida K."/>
            <person name="Porter J.L."/>
            <person name="Howden B."/>
            <person name="Hertweck C."/>
            <person name="Stinear T.P."/>
            <person name="Pidot S.J."/>
        </authorList>
    </citation>
    <scope>NUCLEOTIDE SEQUENCE [LARGE SCALE GENOMIC DNA]</scope>
    <source>
        <strain evidence="1 2">AUSMDU00012717</strain>
    </source>
</reference>
<keyword evidence="2" id="KW-1185">Reference proteome</keyword>
<name>A0A6G9YLJ6_9NOCA</name>
<dbReference type="Proteomes" id="UP000503540">
    <property type="component" value="Chromosome"/>
</dbReference>
<accession>A0A6G9YLJ6</accession>
<protein>
    <submittedName>
        <fullName evidence="1">Uncharacterized protein</fullName>
    </submittedName>
</protein>
<dbReference type="AlphaFoldDB" id="A0A6G9YLJ6"/>
<evidence type="ECO:0000313" key="2">
    <source>
        <dbReference type="Proteomes" id="UP000503540"/>
    </source>
</evidence>
<proteinExistence type="predicted"/>
<organism evidence="1 2">
    <name type="scientific">Nocardia arthritidis</name>
    <dbReference type="NCBI Taxonomy" id="228602"/>
    <lineage>
        <taxon>Bacteria</taxon>
        <taxon>Bacillati</taxon>
        <taxon>Actinomycetota</taxon>
        <taxon>Actinomycetes</taxon>
        <taxon>Mycobacteriales</taxon>
        <taxon>Nocardiaceae</taxon>
        <taxon>Nocardia</taxon>
    </lineage>
</organism>